<dbReference type="Pfam" id="PF23489">
    <property type="entry name" value="V-ATPase_su_f"/>
    <property type="match status" value="1"/>
</dbReference>
<comment type="subcellular location">
    <subcellularLocation>
        <location evidence="1">Membrane</location>
    </subcellularLocation>
</comment>
<feature type="transmembrane region" description="Helical" evidence="5">
    <location>
        <begin position="12"/>
        <end position="31"/>
    </location>
</feature>
<keyword evidence="4 5" id="KW-0472">Membrane</keyword>
<sequence length="84" mass="8918">MKPIVGAGSAWFCTLLSVFAVLILSVLGLLFKSGAEALMGSVNAPEDGAAVASTIFGAVFVYLIFLVFCGCQVVLHRRQNKIRL</sequence>
<evidence type="ECO:0000256" key="3">
    <source>
        <dbReference type="ARBA" id="ARBA00022989"/>
    </source>
</evidence>
<reference evidence="6" key="2">
    <citation type="submission" date="2014-06" db="EMBL/GenBank/DDBJ databases">
        <title>The complete genome of Blastobotrys (Arxula) adeninivorans LS3 - a yeast of biotechnological interest.</title>
        <authorList>
            <person name="Kunze G."/>
            <person name="Gaillardin C."/>
            <person name="Czernicka M."/>
            <person name="Durrens P."/>
            <person name="Martin T."/>
            <person name="Boer E."/>
            <person name="Gabaldon T."/>
            <person name="Cruz J."/>
            <person name="Talla E."/>
            <person name="Marck C."/>
            <person name="Goffeau A."/>
            <person name="Barbe V."/>
            <person name="Baret P."/>
            <person name="Baronian K."/>
            <person name="Beier S."/>
            <person name="Bleykasten C."/>
            <person name="Bode R."/>
            <person name="Casaregola S."/>
            <person name="Despons L."/>
            <person name="Fairhead C."/>
            <person name="Giersberg M."/>
            <person name="Gierski P."/>
            <person name="Hahnel U."/>
            <person name="Hartmann A."/>
            <person name="Jankowska D."/>
            <person name="Jubin C."/>
            <person name="Jung P."/>
            <person name="Lafontaine I."/>
            <person name="Leh-Louis V."/>
            <person name="Lemaire M."/>
            <person name="Marcet-Houben M."/>
            <person name="Mascher M."/>
            <person name="Morel G."/>
            <person name="Richard G.-F."/>
            <person name="Riechen J."/>
            <person name="Sacerdot C."/>
            <person name="Sarkar A."/>
            <person name="Savel G."/>
            <person name="Schacherer J."/>
            <person name="Sherman D."/>
            <person name="Straub M.-L."/>
            <person name="Stein N."/>
            <person name="Thierry A."/>
            <person name="Trautwein-Schult A."/>
            <person name="Westhof E."/>
            <person name="Worch S."/>
            <person name="Dujon B."/>
            <person name="Souciet J.-L."/>
            <person name="Wincker P."/>
            <person name="Scholz U."/>
            <person name="Neuveglise N."/>
        </authorList>
    </citation>
    <scope>NUCLEOTIDE SEQUENCE</scope>
    <source>
        <strain evidence="6">LS3</strain>
    </source>
</reference>
<proteinExistence type="predicted"/>
<organism evidence="6">
    <name type="scientific">Blastobotrys adeninivorans</name>
    <name type="common">Yeast</name>
    <name type="synonym">Arxula adeninivorans</name>
    <dbReference type="NCBI Taxonomy" id="409370"/>
    <lineage>
        <taxon>Eukaryota</taxon>
        <taxon>Fungi</taxon>
        <taxon>Dikarya</taxon>
        <taxon>Ascomycota</taxon>
        <taxon>Saccharomycotina</taxon>
        <taxon>Dipodascomycetes</taxon>
        <taxon>Dipodascales</taxon>
        <taxon>Trichomonascaceae</taxon>
        <taxon>Blastobotrys</taxon>
    </lineage>
</organism>
<dbReference type="GO" id="GO:0016020">
    <property type="term" value="C:membrane"/>
    <property type="evidence" value="ECO:0007669"/>
    <property type="project" value="UniProtKB-SubCell"/>
</dbReference>
<evidence type="ECO:0000313" key="6">
    <source>
        <dbReference type="EMBL" id="CDP34368.1"/>
    </source>
</evidence>
<reference evidence="6" key="1">
    <citation type="submission" date="2014-02" db="EMBL/GenBank/DDBJ databases">
        <authorList>
            <person name="Genoscope - CEA"/>
        </authorList>
    </citation>
    <scope>NUCLEOTIDE SEQUENCE</scope>
    <source>
        <strain evidence="6">LS3</strain>
    </source>
</reference>
<keyword evidence="2 5" id="KW-0812">Transmembrane</keyword>
<accession>A0A060T079</accession>
<evidence type="ECO:0000256" key="1">
    <source>
        <dbReference type="ARBA" id="ARBA00004370"/>
    </source>
</evidence>
<keyword evidence="3 5" id="KW-1133">Transmembrane helix</keyword>
<gene>
    <name evidence="6" type="ORF">GNLVRS02_ARAD1C10736g</name>
</gene>
<evidence type="ECO:0000256" key="2">
    <source>
        <dbReference type="ARBA" id="ARBA00022692"/>
    </source>
</evidence>
<evidence type="ECO:0000256" key="5">
    <source>
        <dbReference type="SAM" id="Phobius"/>
    </source>
</evidence>
<dbReference type="AlphaFoldDB" id="A0A060T079"/>
<name>A0A060T079_BLAAD</name>
<dbReference type="EMBL" id="HG937693">
    <property type="protein sequence ID" value="CDP34368.1"/>
    <property type="molecule type" value="Genomic_DNA"/>
</dbReference>
<feature type="transmembrane region" description="Helical" evidence="5">
    <location>
        <begin position="51"/>
        <end position="75"/>
    </location>
</feature>
<dbReference type="InterPro" id="IPR056552">
    <property type="entry name" value="Ribonucl_Kappa"/>
</dbReference>
<protein>
    <submittedName>
        <fullName evidence="6">ARAD1C10736p</fullName>
    </submittedName>
</protein>
<dbReference type="PhylomeDB" id="A0A060T079"/>
<evidence type="ECO:0000256" key="4">
    <source>
        <dbReference type="ARBA" id="ARBA00023136"/>
    </source>
</evidence>